<name>F9W7I0_TRYCI</name>
<keyword evidence="1" id="KW-1133">Transmembrane helix</keyword>
<keyword evidence="1" id="KW-0472">Membrane</keyword>
<feature type="transmembrane region" description="Helical" evidence="1">
    <location>
        <begin position="48"/>
        <end position="70"/>
    </location>
</feature>
<comment type="caution">
    <text evidence="2">The sequence shown here is derived from an EMBL/GenBank/DDBJ whole genome shotgun (WGS) entry which is preliminary data.</text>
</comment>
<sequence>MVVLMNALMRCFAGLFGRSFFPSFLFFLKISIHTIFRVYCSSIFVRDVAFTACLSNPNSFSFVFFVLLFPRRVFLPFTQRAKGGKRGGGSWWCDPGGTPTVLYRVIFHASLRDRTRAVAPAACLCACVCVGVFVWVTKTHFPRHASRVHEPFTFIQIYICTYIFLHLRGIY</sequence>
<gene>
    <name evidence="2" type="ORF">TCIL3000_0_39250</name>
</gene>
<protein>
    <submittedName>
        <fullName evidence="2">WGS project CAEQ00000000 data, annotated contig 1615</fullName>
    </submittedName>
</protein>
<dbReference type="VEuPathDB" id="TriTrypDB:TcIL3000_0_39250"/>
<dbReference type="Proteomes" id="UP000000702">
    <property type="component" value="Unassembled WGS sequence"/>
</dbReference>
<organism evidence="2 3">
    <name type="scientific">Trypanosoma congolense (strain IL3000)</name>
    <dbReference type="NCBI Taxonomy" id="1068625"/>
    <lineage>
        <taxon>Eukaryota</taxon>
        <taxon>Discoba</taxon>
        <taxon>Euglenozoa</taxon>
        <taxon>Kinetoplastea</taxon>
        <taxon>Metakinetoplastina</taxon>
        <taxon>Trypanosomatida</taxon>
        <taxon>Trypanosomatidae</taxon>
        <taxon>Trypanosoma</taxon>
        <taxon>Nannomonas</taxon>
    </lineage>
</organism>
<reference evidence="3" key="1">
    <citation type="submission" date="2011-07" db="EMBL/GenBank/DDBJ databases">
        <title>Divergent evolution of antigenic variation in African trypanosomes.</title>
        <authorList>
            <person name="Jackson A.P."/>
            <person name="Berry A."/>
            <person name="Allison H.C."/>
            <person name="Burton P."/>
            <person name="Anderson J."/>
            <person name="Aslett M."/>
            <person name="Brown R."/>
            <person name="Corton N."/>
            <person name="Harris D."/>
            <person name="Hauser H."/>
            <person name="Gamble J."/>
            <person name="Gilderthorp R."/>
            <person name="McQuillan J."/>
            <person name="Quail M.A."/>
            <person name="Sanders M."/>
            <person name="Van Tonder A."/>
            <person name="Ginger M.L."/>
            <person name="Donelson J.E."/>
            <person name="Field M.C."/>
            <person name="Barry J.D."/>
            <person name="Berriman M."/>
            <person name="Hertz-Fowler C."/>
        </authorList>
    </citation>
    <scope>NUCLEOTIDE SEQUENCE [LARGE SCALE GENOMIC DNA]</scope>
    <source>
        <strain evidence="3">IL3000</strain>
    </source>
</reference>
<accession>F9W7I0</accession>
<evidence type="ECO:0000256" key="1">
    <source>
        <dbReference type="SAM" id="Phobius"/>
    </source>
</evidence>
<feature type="transmembrane region" description="Helical" evidence="1">
    <location>
        <begin position="12"/>
        <end position="36"/>
    </location>
</feature>
<evidence type="ECO:0000313" key="3">
    <source>
        <dbReference type="Proteomes" id="UP000000702"/>
    </source>
</evidence>
<feature type="transmembrane region" description="Helical" evidence="1">
    <location>
        <begin position="148"/>
        <end position="167"/>
    </location>
</feature>
<keyword evidence="1" id="KW-0812">Transmembrane</keyword>
<proteinExistence type="predicted"/>
<feature type="transmembrane region" description="Helical" evidence="1">
    <location>
        <begin position="117"/>
        <end position="136"/>
    </location>
</feature>
<dbReference type="AlphaFoldDB" id="F9W7I0"/>
<evidence type="ECO:0000313" key="2">
    <source>
        <dbReference type="EMBL" id="CCD13146.1"/>
    </source>
</evidence>
<reference evidence="2 3" key="2">
    <citation type="journal article" date="2012" name="Proc. Natl. Acad. Sci. U.S.A.">
        <title>Antigenic diversity is generated by distinct evolutionary mechanisms in African trypanosome species.</title>
        <authorList>
            <person name="Jackson A.P."/>
            <person name="Berry A."/>
            <person name="Aslett M."/>
            <person name="Allison H.C."/>
            <person name="Burton P."/>
            <person name="Vavrova-Anderson J."/>
            <person name="Brown R."/>
            <person name="Browne H."/>
            <person name="Corton N."/>
            <person name="Hauser H."/>
            <person name="Gamble J."/>
            <person name="Gilderthorp R."/>
            <person name="Marcello L."/>
            <person name="McQuillan J."/>
            <person name="Otto T.D."/>
            <person name="Quail M.A."/>
            <person name="Sanders M.J."/>
            <person name="van Tonder A."/>
            <person name="Ginger M.L."/>
            <person name="Field M.C."/>
            <person name="Barry J.D."/>
            <person name="Hertz-Fowler C."/>
            <person name="Berriman M."/>
        </authorList>
    </citation>
    <scope>NUCLEOTIDE SEQUENCE [LARGE SCALE GENOMIC DNA]</scope>
    <source>
        <strain evidence="2 3">IL3000</strain>
    </source>
</reference>
<keyword evidence="3" id="KW-1185">Reference proteome</keyword>
<dbReference type="EMBL" id="CAEQ01001037">
    <property type="protein sequence ID" value="CCD13146.1"/>
    <property type="molecule type" value="Genomic_DNA"/>
</dbReference>